<evidence type="ECO:0000256" key="2">
    <source>
        <dbReference type="SAM" id="Phobius"/>
    </source>
</evidence>
<dbReference type="PANTHER" id="PTHR45733">
    <property type="entry name" value="FORMIN-J"/>
    <property type="match status" value="1"/>
</dbReference>
<name>A0AA35YV38_LACSI</name>
<evidence type="ECO:0000313" key="5">
    <source>
        <dbReference type="Proteomes" id="UP001177003"/>
    </source>
</evidence>
<feature type="transmembrane region" description="Helical" evidence="2">
    <location>
        <begin position="113"/>
        <end position="131"/>
    </location>
</feature>
<dbReference type="Proteomes" id="UP001177003">
    <property type="component" value="Chromosome 4"/>
</dbReference>
<organism evidence="4 5">
    <name type="scientific">Lactuca saligna</name>
    <name type="common">Willowleaf lettuce</name>
    <dbReference type="NCBI Taxonomy" id="75948"/>
    <lineage>
        <taxon>Eukaryota</taxon>
        <taxon>Viridiplantae</taxon>
        <taxon>Streptophyta</taxon>
        <taxon>Embryophyta</taxon>
        <taxon>Tracheophyta</taxon>
        <taxon>Spermatophyta</taxon>
        <taxon>Magnoliopsida</taxon>
        <taxon>eudicotyledons</taxon>
        <taxon>Gunneridae</taxon>
        <taxon>Pentapetalae</taxon>
        <taxon>asterids</taxon>
        <taxon>campanulids</taxon>
        <taxon>Asterales</taxon>
        <taxon>Asteraceae</taxon>
        <taxon>Cichorioideae</taxon>
        <taxon>Cichorieae</taxon>
        <taxon>Lactucinae</taxon>
        <taxon>Lactuca</taxon>
    </lineage>
</organism>
<evidence type="ECO:0000313" key="4">
    <source>
        <dbReference type="EMBL" id="CAI9280823.1"/>
    </source>
</evidence>
<dbReference type="Pfam" id="PF02181">
    <property type="entry name" value="FH2"/>
    <property type="match status" value="1"/>
</dbReference>
<keyword evidence="2" id="KW-0812">Transmembrane</keyword>
<proteinExistence type="inferred from homology"/>
<dbReference type="SUPFAM" id="SSF101447">
    <property type="entry name" value="Formin homology 2 domain (FH2 domain)"/>
    <property type="match status" value="1"/>
</dbReference>
<evidence type="ECO:0000256" key="1">
    <source>
        <dbReference type="ARBA" id="ARBA00006468"/>
    </source>
</evidence>
<feature type="domain" description="FH2" evidence="3">
    <location>
        <begin position="21"/>
        <end position="82"/>
    </location>
</feature>
<dbReference type="AlphaFoldDB" id="A0AA35YV38"/>
<accession>A0AA35YV38</accession>
<comment type="similarity">
    <text evidence="1">Belongs to the formin-like family. Class-II subfamily.</text>
</comment>
<reference evidence="4" key="1">
    <citation type="submission" date="2023-04" db="EMBL/GenBank/DDBJ databases">
        <authorList>
            <person name="Vijverberg K."/>
            <person name="Xiong W."/>
            <person name="Schranz E."/>
        </authorList>
    </citation>
    <scope>NUCLEOTIDE SEQUENCE</scope>
</reference>
<gene>
    <name evidence="4" type="ORF">LSALG_LOCUS20552</name>
</gene>
<dbReference type="InterPro" id="IPR042201">
    <property type="entry name" value="FH2_Formin_sf"/>
</dbReference>
<keyword evidence="5" id="KW-1185">Reference proteome</keyword>
<dbReference type="InterPro" id="IPR015425">
    <property type="entry name" value="FH2_Formin"/>
</dbReference>
<evidence type="ECO:0000259" key="3">
    <source>
        <dbReference type="Pfam" id="PF02181"/>
    </source>
</evidence>
<dbReference type="EMBL" id="OX465080">
    <property type="protein sequence ID" value="CAI9280823.1"/>
    <property type="molecule type" value="Genomic_DNA"/>
</dbReference>
<keyword evidence="2" id="KW-0472">Membrane</keyword>
<dbReference type="PANTHER" id="PTHR45733:SF33">
    <property type="entry name" value="FORMIN-LIKE PROTEIN"/>
    <property type="match status" value="1"/>
</dbReference>
<sequence length="168" mass="19472">MIADLLREWWIWNCLQGSVRFREELENLFSAAIPPDKNVAKSKSAPIANKPEKVQLINHRRAYNCEIMLSKVNIPLHELMEEAADDKAPQSERGIKSRAILGRQVKGIVTEQVVIMLHMFKIAIYFLYFVYRNIILKFFLGYSAHLHYKFAALVQHPDRGQVTKFLAC</sequence>
<dbReference type="InterPro" id="IPR051144">
    <property type="entry name" value="Formin_homology_domain"/>
</dbReference>
<protein>
    <recommendedName>
        <fullName evidence="3">FH2 domain-containing protein</fullName>
    </recommendedName>
</protein>
<keyword evidence="2" id="KW-1133">Transmembrane helix</keyword>
<dbReference type="Gene3D" id="1.20.58.2220">
    <property type="entry name" value="Formin, FH2 domain"/>
    <property type="match status" value="1"/>
</dbReference>